<dbReference type="AlphaFoldDB" id="A0A3M7Q6K1"/>
<reference evidence="1 2" key="1">
    <citation type="journal article" date="2018" name="Sci. Rep.">
        <title>Genomic signatures of local adaptation to the degree of environmental predictability in rotifers.</title>
        <authorList>
            <person name="Franch-Gras L."/>
            <person name="Hahn C."/>
            <person name="Garcia-Roger E.M."/>
            <person name="Carmona M.J."/>
            <person name="Serra M."/>
            <person name="Gomez A."/>
        </authorList>
    </citation>
    <scope>NUCLEOTIDE SEQUENCE [LARGE SCALE GENOMIC DNA]</scope>
    <source>
        <strain evidence="1">HYR1</strain>
    </source>
</reference>
<comment type="caution">
    <text evidence="1">The sequence shown here is derived from an EMBL/GenBank/DDBJ whole genome shotgun (WGS) entry which is preliminary data.</text>
</comment>
<protein>
    <submittedName>
        <fullName evidence="1">Uncharacterized protein</fullName>
    </submittedName>
</protein>
<gene>
    <name evidence="1" type="ORF">BpHYR1_012188</name>
</gene>
<proteinExistence type="predicted"/>
<keyword evidence="2" id="KW-1185">Reference proteome</keyword>
<dbReference type="EMBL" id="REGN01007279">
    <property type="protein sequence ID" value="RNA06814.1"/>
    <property type="molecule type" value="Genomic_DNA"/>
</dbReference>
<evidence type="ECO:0000313" key="1">
    <source>
        <dbReference type="EMBL" id="RNA06814.1"/>
    </source>
</evidence>
<organism evidence="1 2">
    <name type="scientific">Brachionus plicatilis</name>
    <name type="common">Marine rotifer</name>
    <name type="synonym">Brachionus muelleri</name>
    <dbReference type="NCBI Taxonomy" id="10195"/>
    <lineage>
        <taxon>Eukaryota</taxon>
        <taxon>Metazoa</taxon>
        <taxon>Spiralia</taxon>
        <taxon>Gnathifera</taxon>
        <taxon>Rotifera</taxon>
        <taxon>Eurotatoria</taxon>
        <taxon>Monogononta</taxon>
        <taxon>Pseudotrocha</taxon>
        <taxon>Ploima</taxon>
        <taxon>Brachionidae</taxon>
        <taxon>Brachionus</taxon>
    </lineage>
</organism>
<name>A0A3M7Q6K1_BRAPC</name>
<dbReference type="Proteomes" id="UP000276133">
    <property type="component" value="Unassembled WGS sequence"/>
</dbReference>
<accession>A0A3M7Q6K1</accession>
<sequence>MNLVEVVFAFGSNANKWLGLRTSHLADHCGKLLAVGIPNSVVFLPSTENHAVCLESGLRATFKSHPAGTTIGLKLSE</sequence>
<evidence type="ECO:0000313" key="2">
    <source>
        <dbReference type="Proteomes" id="UP000276133"/>
    </source>
</evidence>